<feature type="non-terminal residue" evidence="1">
    <location>
        <position position="40"/>
    </location>
</feature>
<accession>R0J990</accession>
<gene>
    <name evidence="1" type="ORF">Anapl_18176</name>
</gene>
<evidence type="ECO:0000313" key="1">
    <source>
        <dbReference type="EMBL" id="EOA93521.1"/>
    </source>
</evidence>
<dbReference type="EMBL" id="KB746081">
    <property type="protein sequence ID" value="EOA93521.1"/>
    <property type="molecule type" value="Genomic_DNA"/>
</dbReference>
<reference evidence="2" key="1">
    <citation type="journal article" date="2013" name="Nat. Genet.">
        <title>The duck genome and transcriptome provide insight into an avian influenza virus reservoir species.</title>
        <authorList>
            <person name="Huang Y."/>
            <person name="Li Y."/>
            <person name="Burt D.W."/>
            <person name="Chen H."/>
            <person name="Zhang Y."/>
            <person name="Qian W."/>
            <person name="Kim H."/>
            <person name="Gan S."/>
            <person name="Zhao Y."/>
            <person name="Li J."/>
            <person name="Yi K."/>
            <person name="Feng H."/>
            <person name="Zhu P."/>
            <person name="Li B."/>
            <person name="Liu Q."/>
            <person name="Fairley S."/>
            <person name="Magor K.E."/>
            <person name="Du Z."/>
            <person name="Hu X."/>
            <person name="Goodman L."/>
            <person name="Tafer H."/>
            <person name="Vignal A."/>
            <person name="Lee T."/>
            <person name="Kim K.W."/>
            <person name="Sheng Z."/>
            <person name="An Y."/>
            <person name="Searle S."/>
            <person name="Herrero J."/>
            <person name="Groenen M.A."/>
            <person name="Crooijmans R.P."/>
            <person name="Faraut T."/>
            <person name="Cai Q."/>
            <person name="Webster R.G."/>
            <person name="Aldridge J.R."/>
            <person name="Warren W.C."/>
            <person name="Bartschat S."/>
            <person name="Kehr S."/>
            <person name="Marz M."/>
            <person name="Stadler P.F."/>
            <person name="Smith J."/>
            <person name="Kraus R.H."/>
            <person name="Zhao Y."/>
            <person name="Ren L."/>
            <person name="Fei J."/>
            <person name="Morisson M."/>
            <person name="Kaiser P."/>
            <person name="Griffin D.K."/>
            <person name="Rao M."/>
            <person name="Pitel F."/>
            <person name="Wang J."/>
            <person name="Li N."/>
        </authorList>
    </citation>
    <scope>NUCLEOTIDE SEQUENCE [LARGE SCALE GENOMIC DNA]</scope>
</reference>
<name>R0J990_ANAPL</name>
<evidence type="ECO:0000313" key="2">
    <source>
        <dbReference type="Proteomes" id="UP000296049"/>
    </source>
</evidence>
<dbReference type="Proteomes" id="UP000296049">
    <property type="component" value="Unassembled WGS sequence"/>
</dbReference>
<proteinExistence type="predicted"/>
<dbReference type="AlphaFoldDB" id="R0J990"/>
<dbReference type="InterPro" id="IPR013880">
    <property type="entry name" value="Yos1"/>
</dbReference>
<protein>
    <submittedName>
        <fullName evidence="1">Immediate early response 3-interacting protein 1</fullName>
    </submittedName>
</protein>
<dbReference type="Pfam" id="PF08571">
    <property type="entry name" value="Yos1"/>
    <property type="match status" value="1"/>
</dbReference>
<feature type="non-terminal residue" evidence="1">
    <location>
        <position position="1"/>
    </location>
</feature>
<keyword evidence="2" id="KW-1185">Reference proteome</keyword>
<sequence>VGWASDQGIGGFGDAPGIKAQLMNLIQSVRTIMRGKMMMI</sequence>
<organism evidence="1 2">
    <name type="scientific">Anas platyrhynchos</name>
    <name type="common">Mallard</name>
    <name type="synonym">Anas boschas</name>
    <dbReference type="NCBI Taxonomy" id="8839"/>
    <lineage>
        <taxon>Eukaryota</taxon>
        <taxon>Metazoa</taxon>
        <taxon>Chordata</taxon>
        <taxon>Craniata</taxon>
        <taxon>Vertebrata</taxon>
        <taxon>Euteleostomi</taxon>
        <taxon>Archelosauria</taxon>
        <taxon>Archosauria</taxon>
        <taxon>Dinosauria</taxon>
        <taxon>Saurischia</taxon>
        <taxon>Theropoda</taxon>
        <taxon>Coelurosauria</taxon>
        <taxon>Aves</taxon>
        <taxon>Neognathae</taxon>
        <taxon>Galloanserae</taxon>
        <taxon>Anseriformes</taxon>
        <taxon>Anatidae</taxon>
        <taxon>Anatinae</taxon>
        <taxon>Anas</taxon>
    </lineage>
</organism>